<gene>
    <name evidence="1" type="ORF">MLD38_018325</name>
</gene>
<dbReference type="EMBL" id="CM042884">
    <property type="protein sequence ID" value="KAI4369934.1"/>
    <property type="molecule type" value="Genomic_DNA"/>
</dbReference>
<sequence>METKTHNSYSDVRLHAFSFSVLSVFLLGCDIVAAFCYDTDKNSSCRKSFSPGERGGTPSCSFLTSLPLISTSNEDHHHLLLLLLLLLLLSALFLVPKCPTLLKPTTTTTSHTLTLSSSIILYFFLPNFFPGIVYHTDIMVVVDSPLVEPEYVLSRDTWAKRDEGCEDVTLLSLRKVGLDPRNTRSR</sequence>
<proteinExistence type="predicted"/>
<comment type="caution">
    <text evidence="1">The sequence shown here is derived from an EMBL/GenBank/DDBJ whole genome shotgun (WGS) entry which is preliminary data.</text>
</comment>
<name>A0ACB9QWY9_9MYRT</name>
<dbReference type="Proteomes" id="UP001057402">
    <property type="component" value="Chromosome 5"/>
</dbReference>
<evidence type="ECO:0000313" key="2">
    <source>
        <dbReference type="Proteomes" id="UP001057402"/>
    </source>
</evidence>
<accession>A0ACB9QWY9</accession>
<protein>
    <submittedName>
        <fullName evidence="1">Uncharacterized protein</fullName>
    </submittedName>
</protein>
<evidence type="ECO:0000313" key="1">
    <source>
        <dbReference type="EMBL" id="KAI4369934.1"/>
    </source>
</evidence>
<organism evidence="1 2">
    <name type="scientific">Melastoma candidum</name>
    <dbReference type="NCBI Taxonomy" id="119954"/>
    <lineage>
        <taxon>Eukaryota</taxon>
        <taxon>Viridiplantae</taxon>
        <taxon>Streptophyta</taxon>
        <taxon>Embryophyta</taxon>
        <taxon>Tracheophyta</taxon>
        <taxon>Spermatophyta</taxon>
        <taxon>Magnoliopsida</taxon>
        <taxon>eudicotyledons</taxon>
        <taxon>Gunneridae</taxon>
        <taxon>Pentapetalae</taxon>
        <taxon>rosids</taxon>
        <taxon>malvids</taxon>
        <taxon>Myrtales</taxon>
        <taxon>Melastomataceae</taxon>
        <taxon>Melastomatoideae</taxon>
        <taxon>Melastomateae</taxon>
        <taxon>Melastoma</taxon>
    </lineage>
</organism>
<keyword evidence="2" id="KW-1185">Reference proteome</keyword>
<reference evidence="2" key="1">
    <citation type="journal article" date="2023" name="Front. Plant Sci.">
        <title>Chromosomal-level genome assembly of Melastoma candidum provides insights into trichome evolution.</title>
        <authorList>
            <person name="Zhong Y."/>
            <person name="Wu W."/>
            <person name="Sun C."/>
            <person name="Zou P."/>
            <person name="Liu Y."/>
            <person name="Dai S."/>
            <person name="Zhou R."/>
        </authorList>
    </citation>
    <scope>NUCLEOTIDE SEQUENCE [LARGE SCALE GENOMIC DNA]</scope>
</reference>